<dbReference type="NCBIfam" id="NF005698">
    <property type="entry name" value="PRK07508.1"/>
    <property type="match status" value="1"/>
</dbReference>
<name>A0ABV2H7U6_9HYPH</name>
<keyword evidence="2" id="KW-0808">Transferase</keyword>
<dbReference type="NCBIfam" id="TIGR00553">
    <property type="entry name" value="pabB"/>
    <property type="match status" value="1"/>
</dbReference>
<reference evidence="2 3" key="1">
    <citation type="submission" date="2024-06" db="EMBL/GenBank/DDBJ databases">
        <title>Genomic Encyclopedia of Type Strains, Phase IV (KMG-IV): sequencing the most valuable type-strain genomes for metagenomic binning, comparative biology and taxonomic classification.</title>
        <authorList>
            <person name="Goeker M."/>
        </authorList>
    </citation>
    <scope>NUCLEOTIDE SEQUENCE [LARGE SCALE GENOMIC DNA]</scope>
    <source>
        <strain evidence="2 3">DSM 105042</strain>
    </source>
</reference>
<dbReference type="PRINTS" id="PR00095">
    <property type="entry name" value="ANTSNTHASEI"/>
</dbReference>
<protein>
    <submittedName>
        <fullName evidence="2">Para-aminobenzoate synthetase component 1</fullName>
        <ecNumber evidence="2">2.6.1.85</ecNumber>
    </submittedName>
</protein>
<dbReference type="EC" id="2.6.1.85" evidence="2"/>
<evidence type="ECO:0000259" key="1">
    <source>
        <dbReference type="Pfam" id="PF00425"/>
    </source>
</evidence>
<dbReference type="Proteomes" id="UP001549031">
    <property type="component" value="Unassembled WGS sequence"/>
</dbReference>
<dbReference type="RefSeq" id="WP_247244268.1">
    <property type="nucleotide sequence ID" value="NZ_JALJRA010000009.1"/>
</dbReference>
<dbReference type="PANTHER" id="PTHR11236">
    <property type="entry name" value="AMINOBENZOATE/ANTHRANILATE SYNTHASE"/>
    <property type="match status" value="1"/>
</dbReference>
<dbReference type="InterPro" id="IPR005802">
    <property type="entry name" value="ADC_synth_comp_1"/>
</dbReference>
<feature type="domain" description="Chorismate-utilising enzyme C-terminal" evidence="1">
    <location>
        <begin position="120"/>
        <end position="374"/>
    </location>
</feature>
<sequence>MEKHQPYILFRDDKRGESIVFDNPREIVTARTADEVLPALARLEKARRGGFWLAGYLSYEAGYVFEEKLRPLVVDHRETPLLTFGVFDEPAPADHRLAAPPDAAVEESFLSRPHTAWDLAAYRTRFEHLHEHLRRGDCYQANLTMPITARWSGDPPTAFWSLTARQPVHYGALVDLGGPVILSRSPELFFKVDRDGWIEAHPMKGTAPRGSTPQEDATIVAALLADEKTQAENRMIVDLLRNDISIISDVGTLSVTKLFAVETYPTVHQLVSHVRAKLRSEIGLPDVLTALFPCGSITGAPKMWAMRILAELEVGPRDVYCGAIGWCDPAGPMRFSVAIRTLTLFNTGKAVFNVGGGIVIDSNAEAEYDECLLKAKFAIGNQAISR</sequence>
<dbReference type="PANTHER" id="PTHR11236:SF50">
    <property type="entry name" value="AMINODEOXYCHORISMATE SYNTHASE COMPONENT 1"/>
    <property type="match status" value="1"/>
</dbReference>
<accession>A0ABV2H7U6</accession>
<keyword evidence="3" id="KW-1185">Reference proteome</keyword>
<keyword evidence="2" id="KW-0032">Aminotransferase</keyword>
<proteinExistence type="predicted"/>
<gene>
    <name evidence="2" type="ORF">ABID21_002735</name>
</gene>
<dbReference type="InterPro" id="IPR005801">
    <property type="entry name" value="ADC_synthase"/>
</dbReference>
<dbReference type="Gene3D" id="3.60.120.10">
    <property type="entry name" value="Anthranilate synthase"/>
    <property type="match status" value="1"/>
</dbReference>
<dbReference type="GO" id="GO:0046820">
    <property type="term" value="F:4-amino-4-deoxychorismate synthase activity"/>
    <property type="evidence" value="ECO:0007669"/>
    <property type="project" value="UniProtKB-EC"/>
</dbReference>
<dbReference type="EMBL" id="JBEPLJ010000009">
    <property type="protein sequence ID" value="MET3586617.1"/>
    <property type="molecule type" value="Genomic_DNA"/>
</dbReference>
<organism evidence="2 3">
    <name type="scientific">Pseudorhizobium tarimense</name>
    <dbReference type="NCBI Taxonomy" id="1079109"/>
    <lineage>
        <taxon>Bacteria</taxon>
        <taxon>Pseudomonadati</taxon>
        <taxon>Pseudomonadota</taxon>
        <taxon>Alphaproteobacteria</taxon>
        <taxon>Hyphomicrobiales</taxon>
        <taxon>Rhizobiaceae</taxon>
        <taxon>Rhizobium/Agrobacterium group</taxon>
        <taxon>Pseudorhizobium</taxon>
    </lineage>
</organism>
<dbReference type="Pfam" id="PF00425">
    <property type="entry name" value="Chorismate_bind"/>
    <property type="match status" value="1"/>
</dbReference>
<comment type="caution">
    <text evidence="2">The sequence shown here is derived from an EMBL/GenBank/DDBJ whole genome shotgun (WGS) entry which is preliminary data.</text>
</comment>
<dbReference type="InterPro" id="IPR019999">
    <property type="entry name" value="Anth_synth_I-like"/>
</dbReference>
<dbReference type="SUPFAM" id="SSF56322">
    <property type="entry name" value="ADC synthase"/>
    <property type="match status" value="1"/>
</dbReference>
<dbReference type="InterPro" id="IPR015890">
    <property type="entry name" value="Chorismate_C"/>
</dbReference>
<evidence type="ECO:0000313" key="2">
    <source>
        <dbReference type="EMBL" id="MET3586617.1"/>
    </source>
</evidence>
<evidence type="ECO:0000313" key="3">
    <source>
        <dbReference type="Proteomes" id="UP001549031"/>
    </source>
</evidence>